<evidence type="ECO:0000313" key="2">
    <source>
        <dbReference type="EMBL" id="EEE69305.1"/>
    </source>
</evidence>
<dbReference type="Pfam" id="PF14214">
    <property type="entry name" value="Helitron_like_N"/>
    <property type="match status" value="1"/>
</dbReference>
<organism evidence="2">
    <name type="scientific">Oryza sativa subsp. japonica</name>
    <name type="common">Rice</name>
    <dbReference type="NCBI Taxonomy" id="39947"/>
    <lineage>
        <taxon>Eukaryota</taxon>
        <taxon>Viridiplantae</taxon>
        <taxon>Streptophyta</taxon>
        <taxon>Embryophyta</taxon>
        <taxon>Tracheophyta</taxon>
        <taxon>Spermatophyta</taxon>
        <taxon>Magnoliopsida</taxon>
        <taxon>Liliopsida</taxon>
        <taxon>Poales</taxon>
        <taxon>Poaceae</taxon>
        <taxon>BOP clade</taxon>
        <taxon>Oryzoideae</taxon>
        <taxon>Oryzeae</taxon>
        <taxon>Oryzinae</taxon>
        <taxon>Oryza</taxon>
        <taxon>Oryza sativa</taxon>
    </lineage>
</organism>
<feature type="domain" description="Helitron helicase-like" evidence="1">
    <location>
        <begin position="45"/>
        <end position="142"/>
    </location>
</feature>
<accession>B9G2F8</accession>
<name>B9G2F8_ORYSJ</name>
<protein>
    <recommendedName>
        <fullName evidence="1">Helitron helicase-like domain-containing protein</fullName>
    </recommendedName>
</protein>
<proteinExistence type="predicted"/>
<dbReference type="Proteomes" id="UP000007752">
    <property type="component" value="Chromosome 9"/>
</dbReference>
<reference evidence="2" key="1">
    <citation type="journal article" date="2005" name="PLoS Biol.">
        <title>The genomes of Oryza sativa: a history of duplications.</title>
        <authorList>
            <person name="Yu J."/>
            <person name="Wang J."/>
            <person name="Lin W."/>
            <person name="Li S."/>
            <person name="Li H."/>
            <person name="Zhou J."/>
            <person name="Ni P."/>
            <person name="Dong W."/>
            <person name="Hu S."/>
            <person name="Zeng C."/>
            <person name="Zhang J."/>
            <person name="Zhang Y."/>
            <person name="Li R."/>
            <person name="Xu Z."/>
            <person name="Li S."/>
            <person name="Li X."/>
            <person name="Zheng H."/>
            <person name="Cong L."/>
            <person name="Lin L."/>
            <person name="Yin J."/>
            <person name="Geng J."/>
            <person name="Li G."/>
            <person name="Shi J."/>
            <person name="Liu J."/>
            <person name="Lv H."/>
            <person name="Li J."/>
            <person name="Wang J."/>
            <person name="Deng Y."/>
            <person name="Ran L."/>
            <person name="Shi X."/>
            <person name="Wang X."/>
            <person name="Wu Q."/>
            <person name="Li C."/>
            <person name="Ren X."/>
            <person name="Wang J."/>
            <person name="Wang X."/>
            <person name="Li D."/>
            <person name="Liu D."/>
            <person name="Zhang X."/>
            <person name="Ji Z."/>
            <person name="Zhao W."/>
            <person name="Sun Y."/>
            <person name="Zhang Z."/>
            <person name="Bao J."/>
            <person name="Han Y."/>
            <person name="Dong L."/>
            <person name="Ji J."/>
            <person name="Chen P."/>
            <person name="Wu S."/>
            <person name="Liu J."/>
            <person name="Xiao Y."/>
            <person name="Bu D."/>
            <person name="Tan J."/>
            <person name="Yang L."/>
            <person name="Ye C."/>
            <person name="Zhang J."/>
            <person name="Xu J."/>
            <person name="Zhou Y."/>
            <person name="Yu Y."/>
            <person name="Zhang B."/>
            <person name="Zhuang S."/>
            <person name="Wei H."/>
            <person name="Liu B."/>
            <person name="Lei M."/>
            <person name="Yu H."/>
            <person name="Li Y."/>
            <person name="Xu H."/>
            <person name="Wei S."/>
            <person name="He X."/>
            <person name="Fang L."/>
            <person name="Zhang Z."/>
            <person name="Zhang Y."/>
            <person name="Huang X."/>
            <person name="Su Z."/>
            <person name="Tong W."/>
            <person name="Li J."/>
            <person name="Tong Z."/>
            <person name="Li S."/>
            <person name="Ye J."/>
            <person name="Wang L."/>
            <person name="Fang L."/>
            <person name="Lei T."/>
            <person name="Chen C."/>
            <person name="Chen H."/>
            <person name="Xu Z."/>
            <person name="Li H."/>
            <person name="Huang H."/>
            <person name="Zhang F."/>
            <person name="Xu H."/>
            <person name="Li N."/>
            <person name="Zhao C."/>
            <person name="Li S."/>
            <person name="Dong L."/>
            <person name="Huang Y."/>
            <person name="Li L."/>
            <person name="Xi Y."/>
            <person name="Qi Q."/>
            <person name="Li W."/>
            <person name="Zhang B."/>
            <person name="Hu W."/>
            <person name="Zhang Y."/>
            <person name="Tian X."/>
            <person name="Jiao Y."/>
            <person name="Liang X."/>
            <person name="Jin J."/>
            <person name="Gao L."/>
            <person name="Zheng W."/>
            <person name="Hao B."/>
            <person name="Liu S."/>
            <person name="Wang W."/>
            <person name="Yuan L."/>
            <person name="Cao M."/>
            <person name="McDermott J."/>
            <person name="Samudrala R."/>
            <person name="Wang J."/>
            <person name="Wong G.K."/>
            <person name="Yang H."/>
        </authorList>
    </citation>
    <scope>NUCLEOTIDE SEQUENCE [LARGE SCALE GENOMIC DNA]</scope>
</reference>
<dbReference type="PANTHER" id="PTHR45786:SF75">
    <property type="entry name" value="ATP-DEPENDENT DNA HELICASE"/>
    <property type="match status" value="1"/>
</dbReference>
<dbReference type="InterPro" id="IPR025476">
    <property type="entry name" value="Helitron_helicase-like"/>
</dbReference>
<dbReference type="EMBL" id="CM000146">
    <property type="protein sequence ID" value="EEE69305.1"/>
    <property type="molecule type" value="Genomic_DNA"/>
</dbReference>
<sequence>MDIDAPSVAPMGGNVHFSEENTFVEPPENDDVGDTLYDEDTNEGVVDVINSGETRGSEIGTRIVLPRSFPGGNRDMQQRFLNAMVLVQHFGRPDYFITMTCNPNWKEITENLYRSQQPQDRPDLVARVFRAKLRYMLDLFTKKK</sequence>
<reference evidence="2" key="2">
    <citation type="submission" date="2008-12" db="EMBL/GenBank/DDBJ databases">
        <title>Improved gene annotation of the rice (Oryza sativa) genomes.</title>
        <authorList>
            <person name="Wang J."/>
            <person name="Li R."/>
            <person name="Fan W."/>
            <person name="Huang Q."/>
            <person name="Zhang J."/>
            <person name="Zhou Y."/>
            <person name="Hu Y."/>
            <person name="Zi S."/>
            <person name="Li J."/>
            <person name="Ni P."/>
            <person name="Zheng H."/>
            <person name="Zhang Y."/>
            <person name="Zhao M."/>
            <person name="Hao Q."/>
            <person name="McDermott J."/>
            <person name="Samudrala R."/>
            <person name="Kristiansen K."/>
            <person name="Wong G.K.-S."/>
        </authorList>
    </citation>
    <scope>NUCLEOTIDE SEQUENCE</scope>
</reference>
<dbReference type="PANTHER" id="PTHR45786">
    <property type="entry name" value="DNA BINDING PROTEIN-LIKE"/>
    <property type="match status" value="1"/>
</dbReference>
<gene>
    <name evidence="2" type="ORF">OsJ_28588</name>
</gene>
<evidence type="ECO:0000259" key="1">
    <source>
        <dbReference type="Pfam" id="PF14214"/>
    </source>
</evidence>
<dbReference type="AlphaFoldDB" id="B9G2F8"/>